<name>A0A1I6GH99_9EURY</name>
<sequence length="212" mass="21773">MDATVAVAAVREVGPGTVAIEFETPDGFEAEPGQFVKLSGTVDGEEYSRFYTLSSPGVEETFEVTVGVDPEEAGPFSRHLTDLREGDELDVSGPFGRSYYQEESCVVVLAGGPGVGPAVGIGEAAVADGNEVAVVYQTDAPAHAERLDALRDAGASVVVTEGAIGSAVADAVTGEEAEQVFVYGFDDFVEEAEAAIEAAGGDADAAKVENFG</sequence>
<dbReference type="InterPro" id="IPR017938">
    <property type="entry name" value="Riboflavin_synthase-like_b-brl"/>
</dbReference>
<dbReference type="InterPro" id="IPR008333">
    <property type="entry name" value="Cbr1-like_FAD-bd_dom"/>
</dbReference>
<keyword evidence="3" id="KW-1185">Reference proteome</keyword>
<evidence type="ECO:0000313" key="2">
    <source>
        <dbReference type="EMBL" id="SFR41556.1"/>
    </source>
</evidence>
<organism evidence="2 3">
    <name type="scientific">Halogeometricum rufum</name>
    <dbReference type="NCBI Taxonomy" id="553469"/>
    <lineage>
        <taxon>Archaea</taxon>
        <taxon>Methanobacteriati</taxon>
        <taxon>Methanobacteriota</taxon>
        <taxon>Stenosarchaea group</taxon>
        <taxon>Halobacteria</taxon>
        <taxon>Halobacteriales</taxon>
        <taxon>Haloferacaceae</taxon>
        <taxon>Halogeometricum</taxon>
    </lineage>
</organism>
<evidence type="ECO:0000259" key="1">
    <source>
        <dbReference type="PROSITE" id="PS51384"/>
    </source>
</evidence>
<dbReference type="Proteomes" id="UP000198531">
    <property type="component" value="Unassembled WGS sequence"/>
</dbReference>
<proteinExistence type="predicted"/>
<dbReference type="PROSITE" id="PS51384">
    <property type="entry name" value="FAD_FR"/>
    <property type="match status" value="1"/>
</dbReference>
<dbReference type="RefSeq" id="WP_089805417.1">
    <property type="nucleotide sequence ID" value="NZ_FOYT01000001.1"/>
</dbReference>
<dbReference type="CDD" id="cd00322">
    <property type="entry name" value="FNR_like"/>
    <property type="match status" value="1"/>
</dbReference>
<evidence type="ECO:0000313" key="3">
    <source>
        <dbReference type="Proteomes" id="UP000198531"/>
    </source>
</evidence>
<dbReference type="SUPFAM" id="SSF52343">
    <property type="entry name" value="Ferredoxin reductase-like, C-terminal NADP-linked domain"/>
    <property type="match status" value="1"/>
</dbReference>
<dbReference type="PANTHER" id="PTHR47354">
    <property type="entry name" value="NADH OXIDOREDUCTASE HCR"/>
    <property type="match status" value="1"/>
</dbReference>
<accession>A0A1I6GH99</accession>
<protein>
    <submittedName>
        <fullName evidence="2">Cytochrome-b5 reductase</fullName>
    </submittedName>
</protein>
<dbReference type="InterPro" id="IPR039261">
    <property type="entry name" value="FNR_nucleotide-bd"/>
</dbReference>
<dbReference type="OrthoDB" id="35401at2157"/>
<dbReference type="STRING" id="553469.SAMN04487947_1154"/>
<dbReference type="AlphaFoldDB" id="A0A1I6GH99"/>
<dbReference type="Gene3D" id="2.40.30.10">
    <property type="entry name" value="Translation factors"/>
    <property type="match status" value="1"/>
</dbReference>
<gene>
    <name evidence="2" type="ORF">SAMN04487947_1154</name>
</gene>
<dbReference type="SUPFAM" id="SSF63380">
    <property type="entry name" value="Riboflavin synthase domain-like"/>
    <property type="match status" value="1"/>
</dbReference>
<dbReference type="PANTHER" id="PTHR47354:SF5">
    <property type="entry name" value="PROTEIN RFBI"/>
    <property type="match status" value="1"/>
</dbReference>
<dbReference type="InterPro" id="IPR017927">
    <property type="entry name" value="FAD-bd_FR_type"/>
</dbReference>
<dbReference type="EMBL" id="FOYT01000001">
    <property type="protein sequence ID" value="SFR41556.1"/>
    <property type="molecule type" value="Genomic_DNA"/>
</dbReference>
<dbReference type="Pfam" id="PF00970">
    <property type="entry name" value="FAD_binding_6"/>
    <property type="match status" value="1"/>
</dbReference>
<dbReference type="GO" id="GO:0016491">
    <property type="term" value="F:oxidoreductase activity"/>
    <property type="evidence" value="ECO:0007669"/>
    <property type="project" value="InterPro"/>
</dbReference>
<feature type="domain" description="FAD-binding FR-type" evidence="1">
    <location>
        <begin position="1"/>
        <end position="101"/>
    </location>
</feature>
<reference evidence="3" key="1">
    <citation type="submission" date="2016-10" db="EMBL/GenBank/DDBJ databases">
        <authorList>
            <person name="Varghese N."/>
            <person name="Submissions S."/>
        </authorList>
    </citation>
    <scope>NUCLEOTIDE SEQUENCE [LARGE SCALE GENOMIC DNA]</scope>
    <source>
        <strain evidence="3">CGMCC 1.7736</strain>
    </source>
</reference>
<dbReference type="InterPro" id="IPR050415">
    <property type="entry name" value="MRET"/>
</dbReference>